<evidence type="ECO:0000313" key="3">
    <source>
        <dbReference type="Proteomes" id="UP000198644"/>
    </source>
</evidence>
<dbReference type="OrthoDB" id="9808140at2"/>
<evidence type="ECO:0000313" key="2">
    <source>
        <dbReference type="EMBL" id="SFR54109.1"/>
    </source>
</evidence>
<dbReference type="GO" id="GO:0032259">
    <property type="term" value="P:methylation"/>
    <property type="evidence" value="ECO:0007669"/>
    <property type="project" value="UniProtKB-KW"/>
</dbReference>
<dbReference type="PANTHER" id="PTHR43861">
    <property type="entry name" value="TRANS-ACONITATE 2-METHYLTRANSFERASE-RELATED"/>
    <property type="match status" value="1"/>
</dbReference>
<keyword evidence="2" id="KW-0808">Transferase</keyword>
<keyword evidence="3" id="KW-1185">Reference proteome</keyword>
<protein>
    <submittedName>
        <fullName evidence="2">Ubiquinone/menaquinone biosynthesis C-methylase UbiE</fullName>
    </submittedName>
</protein>
<keyword evidence="2" id="KW-0830">Ubiquinone</keyword>
<proteinExistence type="predicted"/>
<dbReference type="EMBL" id="FOYW01000001">
    <property type="protein sequence ID" value="SFR54109.1"/>
    <property type="molecule type" value="Genomic_DNA"/>
</dbReference>
<dbReference type="GO" id="GO:0008168">
    <property type="term" value="F:methyltransferase activity"/>
    <property type="evidence" value="ECO:0007669"/>
    <property type="project" value="UniProtKB-KW"/>
</dbReference>
<dbReference type="RefSeq" id="WP_092009868.1">
    <property type="nucleotide sequence ID" value="NZ_FOYW01000001.1"/>
</dbReference>
<dbReference type="InterPro" id="IPR025714">
    <property type="entry name" value="Methyltranfer_dom"/>
</dbReference>
<dbReference type="STRING" id="650891.SAMN05216203_1262"/>
<dbReference type="CDD" id="cd02440">
    <property type="entry name" value="AdoMet_MTases"/>
    <property type="match status" value="1"/>
</dbReference>
<evidence type="ECO:0000259" key="1">
    <source>
        <dbReference type="Pfam" id="PF13847"/>
    </source>
</evidence>
<dbReference type="SUPFAM" id="SSF53335">
    <property type="entry name" value="S-adenosyl-L-methionine-dependent methyltransferases"/>
    <property type="match status" value="1"/>
</dbReference>
<gene>
    <name evidence="2" type="ORF">SAMN05216203_1262</name>
</gene>
<keyword evidence="2" id="KW-0489">Methyltransferase</keyword>
<dbReference type="Gene3D" id="3.40.50.150">
    <property type="entry name" value="Vaccinia Virus protein VP39"/>
    <property type="match status" value="1"/>
</dbReference>
<dbReference type="Pfam" id="PF13847">
    <property type="entry name" value="Methyltransf_31"/>
    <property type="match status" value="1"/>
</dbReference>
<dbReference type="PANTHER" id="PTHR43861:SF1">
    <property type="entry name" value="TRANS-ACONITATE 2-METHYLTRANSFERASE"/>
    <property type="match status" value="1"/>
</dbReference>
<name>A0A1I6HI30_9GAMM</name>
<dbReference type="Proteomes" id="UP000198644">
    <property type="component" value="Unassembled WGS sequence"/>
</dbReference>
<reference evidence="2 3" key="1">
    <citation type="submission" date="2016-10" db="EMBL/GenBank/DDBJ databases">
        <authorList>
            <person name="de Groot N.N."/>
        </authorList>
    </citation>
    <scope>NUCLEOTIDE SEQUENCE [LARGE SCALE GENOMIC DNA]</scope>
    <source>
        <strain evidence="2 3">CGMCC 1.9167</strain>
    </source>
</reference>
<sequence length="292" mass="31567">MPLTQSQPLTAFDPAIFKATTLQQWDNAAAAWNQWGAFLTRWLGPATETMLDMTHVSKNSRVLDVAAGAGEQTLATARRVGPDGYVLATDFSPKILALAAENAVRAGHSQIEFKVVDGEKLGELETEPFDAVISRVGLIYFPDQVKALKGMHSRLKPGGYVGAMVYGSAEANPFFSLPVGIIRRRAALPPPLPGQPGPFSLGNPDVLSALFRESGFRDVEIERVAAPLKMTSAHECLQFEKESFGALHQMLSALSPVEQADAWAEIEESLGQFERNGAFEGPCEMLVAAARK</sequence>
<dbReference type="AlphaFoldDB" id="A0A1I6HI30"/>
<accession>A0A1I6HI30</accession>
<dbReference type="InterPro" id="IPR029063">
    <property type="entry name" value="SAM-dependent_MTases_sf"/>
</dbReference>
<organism evidence="2 3">
    <name type="scientific">Marinobacter daqiaonensis</name>
    <dbReference type="NCBI Taxonomy" id="650891"/>
    <lineage>
        <taxon>Bacteria</taxon>
        <taxon>Pseudomonadati</taxon>
        <taxon>Pseudomonadota</taxon>
        <taxon>Gammaproteobacteria</taxon>
        <taxon>Pseudomonadales</taxon>
        <taxon>Marinobacteraceae</taxon>
        <taxon>Marinobacter</taxon>
    </lineage>
</organism>
<feature type="domain" description="Methyltransferase" evidence="1">
    <location>
        <begin position="57"/>
        <end position="161"/>
    </location>
</feature>